<organism evidence="1 2">
    <name type="scientific">Imbroritus primus</name>
    <dbReference type="NCBI Taxonomy" id="3058603"/>
    <lineage>
        <taxon>Bacteria</taxon>
        <taxon>Pseudomonadati</taxon>
        <taxon>Pseudomonadota</taxon>
        <taxon>Betaproteobacteria</taxon>
        <taxon>Burkholderiales</taxon>
        <taxon>Burkholderiaceae</taxon>
        <taxon>Imbroritus</taxon>
    </lineage>
</organism>
<evidence type="ECO:0000313" key="1">
    <source>
        <dbReference type="EMBL" id="TMS57842.1"/>
    </source>
</evidence>
<name>A0ACD3SNR1_9BURK</name>
<keyword evidence="2" id="KW-1185">Reference proteome</keyword>
<keyword evidence="1" id="KW-0808">Transferase</keyword>
<dbReference type="Proteomes" id="UP000004277">
    <property type="component" value="Unassembled WGS sequence"/>
</dbReference>
<comment type="caution">
    <text evidence="1">The sequence shown here is derived from an EMBL/GenBank/DDBJ whole genome shotgun (WGS) entry which is preliminary data.</text>
</comment>
<reference evidence="1" key="1">
    <citation type="submission" date="2019-05" db="EMBL/GenBank/DDBJ databases">
        <title>Revised genome assembly of Burkholderiaceae (previously Ralstonia) sp. PBA.</title>
        <authorList>
            <person name="Gan H.M."/>
        </authorList>
    </citation>
    <scope>NUCLEOTIDE SEQUENCE</scope>
    <source>
        <strain evidence="1">PBA</strain>
    </source>
</reference>
<dbReference type="EMBL" id="AKCV02000017">
    <property type="protein sequence ID" value="TMS57842.1"/>
    <property type="molecule type" value="Genomic_DNA"/>
</dbReference>
<sequence>MMRILHRWPGLVLAALLFVTALSGAALSLFPTLDAVQTPPAAAGLTVAELAQRAQAVHPGLEQIRRAPSGQVSVWWFDGNQPGSAVIDPATGRDVGSADPDPLRRWFTTLHRSLFLDDGGRLAAAAGALAMLVLALSGAVLVARRTGGWRHWFARLRGPWPGRLHTQIARVAVLGLTLSSATALWMSAETFDILTMEPARLEAPAQVSGQTGLALTAMEALRSTPVAELRELSFPAAGDPQDLFTLRTDRGMGYVDQGTGALLAWQDLSPGQQLSETIYMLHTGQGAPLLGLILGLLALGVPILSVTGILIWWDGRRARPQLKDNAAAAQAQTVVLVGSESGSTWGFAATLASALRAAGQTVHVGPLTSFAPRRYGRAERFLILAATYGDGATPASADGFLERLQALPTAPAAPVAILGFGDRSFPGFCAYAAALDDAARAKGWAPLLPFDTINRQSAQDFTRWGRALGQALGIELELAHQPVPPATTTLTLLERHDYGAAVQVPMAILRFALPPASLWQRLTGQGFAHFEPGDLLGILPAGSPVPRLYSLASGARDGFIEIVVRQHAGGLTSGQLTQLEPGQTARAFLRRNPGFHAPASRAPLILIGAGTGVGPLAGFIRRNDAHRPIHLFFGIRNPDSDFLYRDALSAWQAEGKLTRLFLAVSRADHGKQYVQEVLREQGPQVAEAIRQGAQIMVCGGRDMAHGVNDALTDILQPAGLTPAMLKADGRYVEDVY</sequence>
<accession>A0ACD3SNR1</accession>
<evidence type="ECO:0000313" key="2">
    <source>
        <dbReference type="Proteomes" id="UP000004277"/>
    </source>
</evidence>
<protein>
    <submittedName>
        <fullName evidence="1">N-acetylglucosamine transferase</fullName>
    </submittedName>
</protein>
<proteinExistence type="predicted"/>
<gene>
    <name evidence="1" type="ORF">MW7_010225</name>
</gene>